<accession>A0A067T8K6</accession>
<name>A0A067T8K6_GALM3</name>
<gene>
    <name evidence="2" type="ORF">GALMADRAFT_208858</name>
</gene>
<feature type="compositionally biased region" description="Polar residues" evidence="1">
    <location>
        <begin position="1"/>
        <end position="12"/>
    </location>
</feature>
<dbReference type="EMBL" id="KL142373">
    <property type="protein sequence ID" value="KDR79515.1"/>
    <property type="molecule type" value="Genomic_DNA"/>
</dbReference>
<feature type="compositionally biased region" description="Pro residues" evidence="1">
    <location>
        <begin position="186"/>
        <end position="196"/>
    </location>
</feature>
<dbReference type="HOGENOM" id="CLU_744032_0_0_1"/>
<dbReference type="AlphaFoldDB" id="A0A067T8K6"/>
<feature type="compositionally biased region" description="Polar residues" evidence="1">
    <location>
        <begin position="222"/>
        <end position="242"/>
    </location>
</feature>
<keyword evidence="3" id="KW-1185">Reference proteome</keyword>
<feature type="region of interest" description="Disordered" evidence="1">
    <location>
        <begin position="44"/>
        <end position="202"/>
    </location>
</feature>
<feature type="compositionally biased region" description="Basic and acidic residues" evidence="1">
    <location>
        <begin position="109"/>
        <end position="118"/>
    </location>
</feature>
<sequence length="372" mass="40420">MASRFYPTNNRQPNETYPSGPPPPYAYVPVDPFKPSLAFSLNNILPSRRPGPSSGQTLGTVEGGTLDWTGAPIYSPGNAHPLDQGHPHPPPSRRQDPGRYAPRPTAFRDPQELHDHTDYVPTSYYRPTTGRVDGNYASPALPTRSGQPGMVPPQRRPSEEQATRSSSIIHGVPMSPVPADSNPRPVEQPPAEPPLTRPFDTASYAVPQPTIIQELSQQIPDNASQNTSQELPQPPRTTSSNGPFPRFAFASPPAVIQPPAVIPPPTPSSHQNATTTQHEVLQMLGLSLSHNICAVLALVMIIEWLHKVALPNTQSSEAPLDLLPLILIAVVVAAVVEVEIVEVEIVEVTKHPLRMAPIRLPRHLDLPLPFPP</sequence>
<reference evidence="3" key="1">
    <citation type="journal article" date="2014" name="Proc. Natl. Acad. Sci. U.S.A.">
        <title>Extensive sampling of basidiomycete genomes demonstrates inadequacy of the white-rot/brown-rot paradigm for wood decay fungi.</title>
        <authorList>
            <person name="Riley R."/>
            <person name="Salamov A.A."/>
            <person name="Brown D.W."/>
            <person name="Nagy L.G."/>
            <person name="Floudas D."/>
            <person name="Held B.W."/>
            <person name="Levasseur A."/>
            <person name="Lombard V."/>
            <person name="Morin E."/>
            <person name="Otillar R."/>
            <person name="Lindquist E.A."/>
            <person name="Sun H."/>
            <person name="LaButti K.M."/>
            <person name="Schmutz J."/>
            <person name="Jabbour D."/>
            <person name="Luo H."/>
            <person name="Baker S.E."/>
            <person name="Pisabarro A.G."/>
            <person name="Walton J.D."/>
            <person name="Blanchette R.A."/>
            <person name="Henrissat B."/>
            <person name="Martin F."/>
            <person name="Cullen D."/>
            <person name="Hibbett D.S."/>
            <person name="Grigoriev I.V."/>
        </authorList>
    </citation>
    <scope>NUCLEOTIDE SEQUENCE [LARGE SCALE GENOMIC DNA]</scope>
    <source>
        <strain evidence="3">CBS 339.88</strain>
    </source>
</reference>
<evidence type="ECO:0000313" key="2">
    <source>
        <dbReference type="EMBL" id="KDR79515.1"/>
    </source>
</evidence>
<evidence type="ECO:0000313" key="3">
    <source>
        <dbReference type="Proteomes" id="UP000027222"/>
    </source>
</evidence>
<evidence type="ECO:0000256" key="1">
    <source>
        <dbReference type="SAM" id="MobiDB-lite"/>
    </source>
</evidence>
<proteinExistence type="predicted"/>
<protein>
    <submittedName>
        <fullName evidence="2">Uncharacterized protein</fullName>
    </submittedName>
</protein>
<feature type="region of interest" description="Disordered" evidence="1">
    <location>
        <begin position="1"/>
        <end position="28"/>
    </location>
</feature>
<organism evidence="2 3">
    <name type="scientific">Galerina marginata (strain CBS 339.88)</name>
    <dbReference type="NCBI Taxonomy" id="685588"/>
    <lineage>
        <taxon>Eukaryota</taxon>
        <taxon>Fungi</taxon>
        <taxon>Dikarya</taxon>
        <taxon>Basidiomycota</taxon>
        <taxon>Agaricomycotina</taxon>
        <taxon>Agaricomycetes</taxon>
        <taxon>Agaricomycetidae</taxon>
        <taxon>Agaricales</taxon>
        <taxon>Agaricineae</taxon>
        <taxon>Strophariaceae</taxon>
        <taxon>Galerina</taxon>
    </lineage>
</organism>
<feature type="region of interest" description="Disordered" evidence="1">
    <location>
        <begin position="222"/>
        <end position="247"/>
    </location>
</feature>
<dbReference type="Proteomes" id="UP000027222">
    <property type="component" value="Unassembled WGS sequence"/>
</dbReference>